<sequence length="163" mass="18561">MKSQSILKTLKKLLSNLLLKLVVLCLTVTCLVLWQTEDEHSYYRLPIKNAMELNIYFFTIPTYVIVLSGLVLLYFLGETPDMITQRVLLIVGFAMFTLSGTIGVINCIDFSFSPYINAVAILCCATAFFLVLEYLRVEQFFKLKVDAEPREPAPNEELHAEPK</sequence>
<feature type="transmembrane region" description="Helical" evidence="1">
    <location>
        <begin position="114"/>
        <end position="135"/>
    </location>
</feature>
<evidence type="ECO:0000313" key="2">
    <source>
        <dbReference type="EMBL" id="JAS47999.1"/>
    </source>
</evidence>
<protein>
    <recommendedName>
        <fullName evidence="3">MARVEL domain-containing protein</fullName>
    </recommendedName>
</protein>
<dbReference type="EMBL" id="GECZ01021770">
    <property type="protein sequence ID" value="JAS47999.1"/>
    <property type="molecule type" value="Transcribed_RNA"/>
</dbReference>
<dbReference type="AlphaFoldDB" id="A0A1B6FCR3"/>
<gene>
    <name evidence="2" type="ORF">g.22469</name>
</gene>
<evidence type="ECO:0008006" key="3">
    <source>
        <dbReference type="Google" id="ProtNLM"/>
    </source>
</evidence>
<keyword evidence="1" id="KW-0472">Membrane</keyword>
<evidence type="ECO:0000256" key="1">
    <source>
        <dbReference type="SAM" id="Phobius"/>
    </source>
</evidence>
<keyword evidence="1" id="KW-0812">Transmembrane</keyword>
<reference evidence="2" key="1">
    <citation type="submission" date="2015-11" db="EMBL/GenBank/DDBJ databases">
        <title>De novo transcriptome assembly of four potential Pierce s Disease insect vectors from Arizona vineyards.</title>
        <authorList>
            <person name="Tassone E.E."/>
        </authorList>
    </citation>
    <scope>NUCLEOTIDE SEQUENCE</scope>
</reference>
<accession>A0A1B6FCR3</accession>
<keyword evidence="1" id="KW-1133">Transmembrane helix</keyword>
<feature type="transmembrane region" description="Helical" evidence="1">
    <location>
        <begin position="87"/>
        <end position="108"/>
    </location>
</feature>
<proteinExistence type="predicted"/>
<feature type="transmembrane region" description="Helical" evidence="1">
    <location>
        <begin position="12"/>
        <end position="35"/>
    </location>
</feature>
<feature type="transmembrane region" description="Helical" evidence="1">
    <location>
        <begin position="55"/>
        <end position="75"/>
    </location>
</feature>
<name>A0A1B6FCR3_9HEMI</name>
<organism evidence="2">
    <name type="scientific">Cuerna arida</name>
    <dbReference type="NCBI Taxonomy" id="1464854"/>
    <lineage>
        <taxon>Eukaryota</taxon>
        <taxon>Metazoa</taxon>
        <taxon>Ecdysozoa</taxon>
        <taxon>Arthropoda</taxon>
        <taxon>Hexapoda</taxon>
        <taxon>Insecta</taxon>
        <taxon>Pterygota</taxon>
        <taxon>Neoptera</taxon>
        <taxon>Paraneoptera</taxon>
        <taxon>Hemiptera</taxon>
        <taxon>Auchenorrhyncha</taxon>
        <taxon>Membracoidea</taxon>
        <taxon>Cicadellidae</taxon>
        <taxon>Cicadellinae</taxon>
        <taxon>Proconiini</taxon>
        <taxon>Cuerna</taxon>
    </lineage>
</organism>